<name>A0A841D675_PLAVE</name>
<dbReference type="AlphaFoldDB" id="A0A841D675"/>
<feature type="domain" description="CsbD-like" evidence="3">
    <location>
        <begin position="5"/>
        <end position="57"/>
    </location>
</feature>
<gene>
    <name evidence="4" type="ORF">FHS22_004265</name>
</gene>
<comment type="caution">
    <text evidence="4">The sequence shown here is derived from an EMBL/GenBank/DDBJ whole genome shotgun (WGS) entry which is preliminary data.</text>
</comment>
<evidence type="ECO:0000313" key="5">
    <source>
        <dbReference type="Proteomes" id="UP000562352"/>
    </source>
</evidence>
<evidence type="ECO:0000313" key="4">
    <source>
        <dbReference type="EMBL" id="MBB5964979.1"/>
    </source>
</evidence>
<comment type="similarity">
    <text evidence="1">Belongs to the UPF0337 (CsbD) family.</text>
</comment>
<protein>
    <submittedName>
        <fullName evidence="4">Uncharacterized protein YjbJ (UPF0337 family)</fullName>
    </submittedName>
</protein>
<keyword evidence="5" id="KW-1185">Reference proteome</keyword>
<accession>A0A841D675</accession>
<dbReference type="EMBL" id="JACHJJ010000014">
    <property type="protein sequence ID" value="MBB5964979.1"/>
    <property type="molecule type" value="Genomic_DNA"/>
</dbReference>
<feature type="compositionally biased region" description="Basic and acidic residues" evidence="2">
    <location>
        <begin position="29"/>
        <end position="64"/>
    </location>
</feature>
<evidence type="ECO:0000256" key="2">
    <source>
        <dbReference type="SAM" id="MobiDB-lite"/>
    </source>
</evidence>
<dbReference type="InterPro" id="IPR008462">
    <property type="entry name" value="CsbD"/>
</dbReference>
<feature type="region of interest" description="Disordered" evidence="2">
    <location>
        <begin position="18"/>
        <end position="64"/>
    </location>
</feature>
<sequence>MGADDKIANKAEEIKGTAKENLGDLTGDEDLRAEGRADRMEGSVKQAGEKVKDAGKKIKDAFTD</sequence>
<dbReference type="Pfam" id="PF05532">
    <property type="entry name" value="CsbD"/>
    <property type="match status" value="1"/>
</dbReference>
<dbReference type="InterPro" id="IPR036629">
    <property type="entry name" value="YjbJ_sf"/>
</dbReference>
<dbReference type="Proteomes" id="UP000562352">
    <property type="component" value="Unassembled WGS sequence"/>
</dbReference>
<reference evidence="4 5" key="1">
    <citation type="submission" date="2020-08" db="EMBL/GenBank/DDBJ databases">
        <title>Genomic Encyclopedia of Type Strains, Phase III (KMG-III): the genomes of soil and plant-associated and newly described type strains.</title>
        <authorList>
            <person name="Whitman W."/>
        </authorList>
    </citation>
    <scope>NUCLEOTIDE SEQUENCE [LARGE SCALE GENOMIC DNA]</scope>
    <source>
        <strain evidence="4 5">CECT 3303</strain>
    </source>
</reference>
<dbReference type="SUPFAM" id="SSF69047">
    <property type="entry name" value="Hypothetical protein YjbJ"/>
    <property type="match status" value="1"/>
</dbReference>
<dbReference type="Gene3D" id="1.10.1470.10">
    <property type="entry name" value="YjbJ"/>
    <property type="match status" value="1"/>
</dbReference>
<evidence type="ECO:0000259" key="3">
    <source>
        <dbReference type="Pfam" id="PF05532"/>
    </source>
</evidence>
<evidence type="ECO:0000256" key="1">
    <source>
        <dbReference type="ARBA" id="ARBA00009129"/>
    </source>
</evidence>
<organism evidence="4 5">
    <name type="scientific">Planomonospora venezuelensis</name>
    <dbReference type="NCBI Taxonomy" id="1999"/>
    <lineage>
        <taxon>Bacteria</taxon>
        <taxon>Bacillati</taxon>
        <taxon>Actinomycetota</taxon>
        <taxon>Actinomycetes</taxon>
        <taxon>Streptosporangiales</taxon>
        <taxon>Streptosporangiaceae</taxon>
        <taxon>Planomonospora</taxon>
    </lineage>
</organism>
<proteinExistence type="inferred from homology"/>
<dbReference type="RefSeq" id="WP_184944048.1">
    <property type="nucleotide sequence ID" value="NZ_BAAAWZ010000004.1"/>
</dbReference>